<keyword evidence="3" id="KW-1185">Reference proteome</keyword>
<evidence type="ECO:0000256" key="1">
    <source>
        <dbReference type="SAM" id="MobiDB-lite"/>
    </source>
</evidence>
<feature type="compositionally biased region" description="Basic and acidic residues" evidence="1">
    <location>
        <begin position="98"/>
        <end position="139"/>
    </location>
</feature>
<comment type="caution">
    <text evidence="2">The sequence shown here is derived from an EMBL/GenBank/DDBJ whole genome shotgun (WGS) entry which is preliminary data.</text>
</comment>
<feature type="region of interest" description="Disordered" evidence="1">
    <location>
        <begin position="1"/>
        <end position="24"/>
    </location>
</feature>
<evidence type="ECO:0000313" key="2">
    <source>
        <dbReference type="EMBL" id="KAJ8986123.1"/>
    </source>
</evidence>
<reference evidence="2" key="1">
    <citation type="journal article" date="2023" name="Insect Mol. Biol.">
        <title>Genome sequencing provides insights into the evolution of gene families encoding plant cell wall-degrading enzymes in longhorned beetles.</title>
        <authorList>
            <person name="Shin N.R."/>
            <person name="Okamura Y."/>
            <person name="Kirsch R."/>
            <person name="Pauchet Y."/>
        </authorList>
    </citation>
    <scope>NUCLEOTIDE SEQUENCE</scope>
    <source>
        <strain evidence="2">MMC_N1</strain>
    </source>
</reference>
<organism evidence="2 3">
    <name type="scientific">Molorchus minor</name>
    <dbReference type="NCBI Taxonomy" id="1323400"/>
    <lineage>
        <taxon>Eukaryota</taxon>
        <taxon>Metazoa</taxon>
        <taxon>Ecdysozoa</taxon>
        <taxon>Arthropoda</taxon>
        <taxon>Hexapoda</taxon>
        <taxon>Insecta</taxon>
        <taxon>Pterygota</taxon>
        <taxon>Neoptera</taxon>
        <taxon>Endopterygota</taxon>
        <taxon>Coleoptera</taxon>
        <taxon>Polyphaga</taxon>
        <taxon>Cucujiformia</taxon>
        <taxon>Chrysomeloidea</taxon>
        <taxon>Cerambycidae</taxon>
        <taxon>Lamiinae</taxon>
        <taxon>Monochamini</taxon>
        <taxon>Molorchus</taxon>
    </lineage>
</organism>
<evidence type="ECO:0000313" key="3">
    <source>
        <dbReference type="Proteomes" id="UP001162164"/>
    </source>
</evidence>
<feature type="region of interest" description="Disordered" evidence="1">
    <location>
        <begin position="341"/>
        <end position="375"/>
    </location>
</feature>
<dbReference type="Proteomes" id="UP001162164">
    <property type="component" value="Unassembled WGS sequence"/>
</dbReference>
<protein>
    <submittedName>
        <fullName evidence="2">Uncharacterized protein</fullName>
    </submittedName>
</protein>
<sequence>MGAVTSKSPLERRNTVARRSQRRSIYSTKSKIDKLFSDIKRFKGIEEDEHYQAVRNELTHFKNDLLRKSKELQPQLRNLQDTTLKRIDEGLAALEERLKENQEKTRRKEQENEEKARKKELENQEKAEKKKKDKKKTDDSDVVSENNDVEIKEIEEGADEATNLEQSTEKRKTVELKFVQIVPDEVVQVDVHENNNNAKSPEEKRKSILKLGVPVMPGAILNRMSSKFASFTKQKEVTISENDNDKIIAKVNEIVESLQAVEYQIADFVGKRHGTQYNRIRDRLTKHADELKRFNTTDDYALEQINICKNYVESCVSFLNEKSIDDTLQDDVFFPSNANSHSINSPKSISPAPGNNLSPLEARSKFQRISKTSAV</sequence>
<feature type="region of interest" description="Disordered" evidence="1">
    <location>
        <begin position="98"/>
        <end position="167"/>
    </location>
</feature>
<proteinExistence type="predicted"/>
<gene>
    <name evidence="2" type="ORF">NQ317_005593</name>
</gene>
<name>A0ABQ9K913_9CUCU</name>
<dbReference type="EMBL" id="JAPWTJ010000002">
    <property type="protein sequence ID" value="KAJ8986123.1"/>
    <property type="molecule type" value="Genomic_DNA"/>
</dbReference>
<feature type="compositionally biased region" description="Polar residues" evidence="1">
    <location>
        <begin position="341"/>
        <end position="358"/>
    </location>
</feature>
<accession>A0ABQ9K913</accession>